<evidence type="ECO:0000256" key="3">
    <source>
        <dbReference type="ARBA" id="ARBA00038211"/>
    </source>
</evidence>
<name>A0A1B6MPQ7_9HEMI</name>
<keyword evidence="2" id="KW-1208">Phospholipid metabolism</keyword>
<dbReference type="GO" id="GO:0004305">
    <property type="term" value="F:ethanolamine kinase activity"/>
    <property type="evidence" value="ECO:0007669"/>
    <property type="project" value="TreeGrafter"/>
</dbReference>
<accession>A0A1B6MPQ7</accession>
<proteinExistence type="inferred from homology"/>
<keyword evidence="1" id="KW-0594">Phospholipid biosynthesis</keyword>
<protein>
    <recommendedName>
        <fullName evidence="5">Choline kinase N-terminal domain-containing protein</fullName>
    </recommendedName>
</protein>
<gene>
    <name evidence="4" type="ORF">g.9870</name>
</gene>
<dbReference type="EMBL" id="GEBQ01002095">
    <property type="protein sequence ID" value="JAT37882.1"/>
    <property type="molecule type" value="Transcribed_RNA"/>
</dbReference>
<sequence length="240" mass="28981">MDVPMNRNPTRMWDSMERWVKRIEDLVEQQVTDDPELITMVEKLRELNVRAELVWLRKFLEKVSSPVVFCHNDMQEGNILLRNGDVEGRRTEPVLEDIIVDDLVVIDFEYCGYNRRGFDLANYFVEWMYDYQNDSHPYFWSRPKKDHATVEQKGQFVEAYLSTLTESPKYRERPEDTTEHILKEIEFYTLASHFFWSLWSVVSNSNVFTRAAQFDYWCYGERRFKEYYSHKAKLLKHSVR</sequence>
<organism evidence="4">
    <name type="scientific">Graphocephala atropunctata</name>
    <dbReference type="NCBI Taxonomy" id="36148"/>
    <lineage>
        <taxon>Eukaryota</taxon>
        <taxon>Metazoa</taxon>
        <taxon>Ecdysozoa</taxon>
        <taxon>Arthropoda</taxon>
        <taxon>Hexapoda</taxon>
        <taxon>Insecta</taxon>
        <taxon>Pterygota</taxon>
        <taxon>Neoptera</taxon>
        <taxon>Paraneoptera</taxon>
        <taxon>Hemiptera</taxon>
        <taxon>Auchenorrhyncha</taxon>
        <taxon>Membracoidea</taxon>
        <taxon>Cicadellidae</taxon>
        <taxon>Cicadellinae</taxon>
        <taxon>Cicadellini</taxon>
        <taxon>Graphocephala</taxon>
    </lineage>
</organism>
<dbReference type="GO" id="GO:0004103">
    <property type="term" value="F:choline kinase activity"/>
    <property type="evidence" value="ECO:0007669"/>
    <property type="project" value="TreeGrafter"/>
</dbReference>
<evidence type="ECO:0000256" key="1">
    <source>
        <dbReference type="ARBA" id="ARBA00023209"/>
    </source>
</evidence>
<dbReference type="PANTHER" id="PTHR22603">
    <property type="entry name" value="CHOLINE/ETHANOALAMINE KINASE"/>
    <property type="match status" value="1"/>
</dbReference>
<dbReference type="InterPro" id="IPR011009">
    <property type="entry name" value="Kinase-like_dom_sf"/>
</dbReference>
<comment type="similarity">
    <text evidence="3">Belongs to the choline/ethanolamine kinase family.</text>
</comment>
<dbReference type="GO" id="GO:0005737">
    <property type="term" value="C:cytoplasm"/>
    <property type="evidence" value="ECO:0007669"/>
    <property type="project" value="TreeGrafter"/>
</dbReference>
<dbReference type="PANTHER" id="PTHR22603:SF93">
    <property type="entry name" value="RE24176P"/>
    <property type="match status" value="1"/>
</dbReference>
<evidence type="ECO:0008006" key="5">
    <source>
        <dbReference type="Google" id="ProtNLM"/>
    </source>
</evidence>
<dbReference type="GO" id="GO:0006646">
    <property type="term" value="P:phosphatidylethanolamine biosynthetic process"/>
    <property type="evidence" value="ECO:0007669"/>
    <property type="project" value="TreeGrafter"/>
</dbReference>
<keyword evidence="1" id="KW-0443">Lipid metabolism</keyword>
<dbReference type="Pfam" id="PF01633">
    <property type="entry name" value="Choline_kinase"/>
    <property type="match status" value="1"/>
</dbReference>
<evidence type="ECO:0000256" key="2">
    <source>
        <dbReference type="ARBA" id="ARBA00023264"/>
    </source>
</evidence>
<reference evidence="4" key="1">
    <citation type="submission" date="2015-11" db="EMBL/GenBank/DDBJ databases">
        <title>De novo transcriptome assembly of four potential Pierce s Disease insect vectors from Arizona vineyards.</title>
        <authorList>
            <person name="Tassone E.E."/>
        </authorList>
    </citation>
    <scope>NUCLEOTIDE SEQUENCE</scope>
</reference>
<keyword evidence="1" id="KW-0444">Lipid biosynthesis</keyword>
<evidence type="ECO:0000313" key="4">
    <source>
        <dbReference type="EMBL" id="JAT37882.1"/>
    </source>
</evidence>
<dbReference type="AlphaFoldDB" id="A0A1B6MPQ7"/>
<dbReference type="SUPFAM" id="SSF56112">
    <property type="entry name" value="Protein kinase-like (PK-like)"/>
    <property type="match status" value="1"/>
</dbReference>
<dbReference type="Gene3D" id="3.90.1200.10">
    <property type="match status" value="1"/>
</dbReference>